<dbReference type="Gene3D" id="2.30.29.30">
    <property type="entry name" value="Pleckstrin-homology domain (PH domain)/Phosphotyrosine-binding domain (PTB)"/>
    <property type="match status" value="1"/>
</dbReference>
<accession>A0A9D4BFK4</accession>
<keyword evidence="4" id="KW-1185">Reference proteome</keyword>
<gene>
    <name evidence="3" type="ORF">DPMN_191025</name>
</gene>
<reference evidence="3" key="1">
    <citation type="journal article" date="2019" name="bioRxiv">
        <title>The Genome of the Zebra Mussel, Dreissena polymorpha: A Resource for Invasive Species Research.</title>
        <authorList>
            <person name="McCartney M.A."/>
            <person name="Auch B."/>
            <person name="Kono T."/>
            <person name="Mallez S."/>
            <person name="Zhang Y."/>
            <person name="Obille A."/>
            <person name="Becker A."/>
            <person name="Abrahante J.E."/>
            <person name="Garbe J."/>
            <person name="Badalamenti J.P."/>
            <person name="Herman A."/>
            <person name="Mangelson H."/>
            <person name="Liachko I."/>
            <person name="Sullivan S."/>
            <person name="Sone E.D."/>
            <person name="Koren S."/>
            <person name="Silverstein K.A.T."/>
            <person name="Beckman K.B."/>
            <person name="Gohl D.M."/>
        </authorList>
    </citation>
    <scope>NUCLEOTIDE SEQUENCE</scope>
    <source>
        <strain evidence="3">Duluth1</strain>
        <tissue evidence="3">Whole animal</tissue>
    </source>
</reference>
<comment type="caution">
    <text evidence="3">The sequence shown here is derived from an EMBL/GenBank/DDBJ whole genome shotgun (WGS) entry which is preliminary data.</text>
</comment>
<evidence type="ECO:0000313" key="4">
    <source>
        <dbReference type="Proteomes" id="UP000828390"/>
    </source>
</evidence>
<dbReference type="GO" id="GO:0005769">
    <property type="term" value="C:early endosome"/>
    <property type="evidence" value="ECO:0007669"/>
    <property type="project" value="TreeGrafter"/>
</dbReference>
<feature type="domain" description="Sorting nexin-17/31 FERM" evidence="2">
    <location>
        <begin position="11"/>
        <end position="67"/>
    </location>
</feature>
<dbReference type="EMBL" id="JAIWYP010000029">
    <property type="protein sequence ID" value="KAH3691847.1"/>
    <property type="molecule type" value="Genomic_DNA"/>
</dbReference>
<evidence type="ECO:0000256" key="1">
    <source>
        <dbReference type="SAM" id="MobiDB-lite"/>
    </source>
</evidence>
<dbReference type="Pfam" id="PF18116">
    <property type="entry name" value="SNX17_FERM_C"/>
    <property type="match status" value="1"/>
</dbReference>
<dbReference type="InterPro" id="IPR011993">
    <property type="entry name" value="PH-like_dom_sf"/>
</dbReference>
<feature type="region of interest" description="Disordered" evidence="1">
    <location>
        <begin position="86"/>
        <end position="106"/>
    </location>
</feature>
<dbReference type="GO" id="GO:0006886">
    <property type="term" value="P:intracellular protein transport"/>
    <property type="evidence" value="ECO:0007669"/>
    <property type="project" value="TreeGrafter"/>
</dbReference>
<dbReference type="AlphaFoldDB" id="A0A9D4BFK4"/>
<dbReference type="InterPro" id="IPR040842">
    <property type="entry name" value="SNX17/31_FERM"/>
</dbReference>
<proteinExistence type="predicted"/>
<dbReference type="GO" id="GO:0032456">
    <property type="term" value="P:endocytic recycling"/>
    <property type="evidence" value="ECO:0007669"/>
    <property type="project" value="TreeGrafter"/>
</dbReference>
<evidence type="ECO:0000259" key="2">
    <source>
        <dbReference type="Pfam" id="PF18116"/>
    </source>
</evidence>
<reference evidence="3" key="2">
    <citation type="submission" date="2020-11" db="EMBL/GenBank/DDBJ databases">
        <authorList>
            <person name="McCartney M.A."/>
            <person name="Auch B."/>
            <person name="Kono T."/>
            <person name="Mallez S."/>
            <person name="Becker A."/>
            <person name="Gohl D.M."/>
            <person name="Silverstein K.A.T."/>
            <person name="Koren S."/>
            <person name="Bechman K.B."/>
            <person name="Herman A."/>
            <person name="Abrahante J.E."/>
            <person name="Garbe J."/>
        </authorList>
    </citation>
    <scope>NUCLEOTIDE SEQUENCE</scope>
    <source>
        <strain evidence="3">Duluth1</strain>
        <tissue evidence="3">Whole animal</tissue>
    </source>
</reference>
<sequence length="106" mass="12351">MRLARTLKHYGYMQFHPCVADYPQDQSHVLIAAGNRELSFRVKLTPDSVKEGSFKITRIRCWRITTTAILMSMCLEGMVEELIMKKQGKNMKQPSDRSKKGKRKFQ</sequence>
<dbReference type="PANTHER" id="PTHR12431:SF14">
    <property type="entry name" value="LD15323P"/>
    <property type="match status" value="1"/>
</dbReference>
<organism evidence="3 4">
    <name type="scientific">Dreissena polymorpha</name>
    <name type="common">Zebra mussel</name>
    <name type="synonym">Mytilus polymorpha</name>
    <dbReference type="NCBI Taxonomy" id="45954"/>
    <lineage>
        <taxon>Eukaryota</taxon>
        <taxon>Metazoa</taxon>
        <taxon>Spiralia</taxon>
        <taxon>Lophotrochozoa</taxon>
        <taxon>Mollusca</taxon>
        <taxon>Bivalvia</taxon>
        <taxon>Autobranchia</taxon>
        <taxon>Heteroconchia</taxon>
        <taxon>Euheterodonta</taxon>
        <taxon>Imparidentia</taxon>
        <taxon>Neoheterodontei</taxon>
        <taxon>Myida</taxon>
        <taxon>Dreissenoidea</taxon>
        <taxon>Dreissenidae</taxon>
        <taxon>Dreissena</taxon>
    </lineage>
</organism>
<dbReference type="Proteomes" id="UP000828390">
    <property type="component" value="Unassembled WGS sequence"/>
</dbReference>
<evidence type="ECO:0000313" key="3">
    <source>
        <dbReference type="EMBL" id="KAH3691847.1"/>
    </source>
</evidence>
<dbReference type="PANTHER" id="PTHR12431">
    <property type="entry name" value="SORTING NEXIN 17 AND 27"/>
    <property type="match status" value="1"/>
</dbReference>
<name>A0A9D4BFK4_DREPO</name>
<protein>
    <recommendedName>
        <fullName evidence="2">Sorting nexin-17/31 FERM domain-containing protein</fullName>
    </recommendedName>
</protein>
<dbReference type="GO" id="GO:0035091">
    <property type="term" value="F:phosphatidylinositol binding"/>
    <property type="evidence" value="ECO:0007669"/>
    <property type="project" value="TreeGrafter"/>
</dbReference>